<evidence type="ECO:0000313" key="1">
    <source>
        <dbReference type="EMBL" id="AFL52607.1"/>
    </source>
</evidence>
<name>I3X9Q1_SINF2</name>
<organism evidence="1 2">
    <name type="scientific">Sinorhizobium fredii (strain USDA 257)</name>
    <dbReference type="NCBI Taxonomy" id="1185652"/>
    <lineage>
        <taxon>Bacteria</taxon>
        <taxon>Pseudomonadati</taxon>
        <taxon>Pseudomonadota</taxon>
        <taxon>Alphaproteobacteria</taxon>
        <taxon>Hyphomicrobiales</taxon>
        <taxon>Rhizobiaceae</taxon>
        <taxon>Sinorhizobium/Ensifer group</taxon>
        <taxon>Sinorhizobium</taxon>
    </lineage>
</organism>
<gene>
    <name evidence="1" type="ORF">USDA257_c40640</name>
</gene>
<reference evidence="1 2" key="1">
    <citation type="journal article" date="2012" name="J. Bacteriol.">
        <title>Complete genome sequence of the broad-host-range strain Sinorhizobium fredii USDA257.</title>
        <authorList>
            <person name="Schuldes J."/>
            <person name="Rodriguez Orbegoso M."/>
            <person name="Schmeisser C."/>
            <person name="Krishnan H.B."/>
            <person name="Daniel R."/>
            <person name="Streit W.R."/>
        </authorList>
    </citation>
    <scope>NUCLEOTIDE SEQUENCE [LARGE SCALE GENOMIC DNA]</scope>
    <source>
        <strain evidence="1 2">USDA 257</strain>
    </source>
</reference>
<sequence>MIRNPAGIAKRATPSTLLPAVCAAILTTHRNTKATQIEQNALQGKARKG</sequence>
<dbReference type="STRING" id="1185652.USDA257_c40640"/>
<proteinExistence type="predicted"/>
<dbReference type="PATRIC" id="fig|1185652.3.peg.4219"/>
<dbReference type="HOGENOM" id="CLU_3140718_0_0_5"/>
<dbReference type="Proteomes" id="UP000006180">
    <property type="component" value="Chromosome"/>
</dbReference>
<dbReference type="KEGG" id="sfd:USDA257_c40640"/>
<dbReference type="AlphaFoldDB" id="I3X9Q1"/>
<accession>I3X9Q1</accession>
<dbReference type="EMBL" id="CP003563">
    <property type="protein sequence ID" value="AFL52607.1"/>
    <property type="molecule type" value="Genomic_DNA"/>
</dbReference>
<protein>
    <submittedName>
        <fullName evidence="1">Uncharacterized protein</fullName>
    </submittedName>
</protein>
<evidence type="ECO:0000313" key="2">
    <source>
        <dbReference type="Proteomes" id="UP000006180"/>
    </source>
</evidence>